<dbReference type="GO" id="GO:0008270">
    <property type="term" value="F:zinc ion binding"/>
    <property type="evidence" value="ECO:0007669"/>
    <property type="project" value="UniProtKB-KW"/>
</dbReference>
<comment type="caution">
    <text evidence="4">The sequence shown here is derived from an EMBL/GenBank/DDBJ whole genome shotgun (WGS) entry which is preliminary data.</text>
</comment>
<dbReference type="PROSITE" id="PS50158">
    <property type="entry name" value="ZF_CCHC"/>
    <property type="match status" value="1"/>
</dbReference>
<evidence type="ECO:0000313" key="5">
    <source>
        <dbReference type="Proteomes" id="UP001187192"/>
    </source>
</evidence>
<gene>
    <name evidence="4" type="ORF">TIFTF001_021636</name>
</gene>
<evidence type="ECO:0000313" key="4">
    <source>
        <dbReference type="EMBL" id="GMN52499.1"/>
    </source>
</evidence>
<reference evidence="4" key="1">
    <citation type="submission" date="2023-07" db="EMBL/GenBank/DDBJ databases">
        <title>draft genome sequence of fig (Ficus carica).</title>
        <authorList>
            <person name="Takahashi T."/>
            <person name="Nishimura K."/>
        </authorList>
    </citation>
    <scope>NUCLEOTIDE SEQUENCE</scope>
</reference>
<feature type="domain" description="CCHC-type" evidence="3">
    <location>
        <begin position="165"/>
        <end position="177"/>
    </location>
</feature>
<keyword evidence="5" id="KW-1185">Reference proteome</keyword>
<proteinExistence type="predicted"/>
<dbReference type="Proteomes" id="UP001187192">
    <property type="component" value="Unassembled WGS sequence"/>
</dbReference>
<keyword evidence="1" id="KW-0479">Metal-binding</keyword>
<keyword evidence="1" id="KW-0863">Zinc-finger</keyword>
<feature type="region of interest" description="Disordered" evidence="2">
    <location>
        <begin position="75"/>
        <end position="146"/>
    </location>
</feature>
<dbReference type="InterPro" id="IPR001878">
    <property type="entry name" value="Znf_CCHC"/>
</dbReference>
<dbReference type="EMBL" id="BTGU01000042">
    <property type="protein sequence ID" value="GMN52499.1"/>
    <property type="molecule type" value="Genomic_DNA"/>
</dbReference>
<sequence>MYYNGEILAAQQDEFTSLRQGSMTVMEAVKKFEQLARLCPELVPNEKEKVRRMMKMFRTDISKQDKEARDQIFKARKEEKAGSKKVQPRQGTEDTSKSQISNPAQGSKQFGRNKRKGNFTGQGQQRNYPQKRNNRGKEGNNTDYPMCTKCGKKHPGVCRMGTNACYLCGKEGHYARNYTQNPQNQNPPYPSRNANSQLYAVQARLEGPSIAQGRLEAPEPQARIYVYTRGEAEAGTSHVVTEVRKRCG</sequence>
<protein>
    <recommendedName>
        <fullName evidence="3">CCHC-type domain-containing protein</fullName>
    </recommendedName>
</protein>
<dbReference type="Pfam" id="PF03732">
    <property type="entry name" value="Retrotrans_gag"/>
    <property type="match status" value="1"/>
</dbReference>
<evidence type="ECO:0000259" key="3">
    <source>
        <dbReference type="PROSITE" id="PS50158"/>
    </source>
</evidence>
<dbReference type="AlphaFoldDB" id="A0AA88AAW1"/>
<organism evidence="4 5">
    <name type="scientific">Ficus carica</name>
    <name type="common">Common fig</name>
    <dbReference type="NCBI Taxonomy" id="3494"/>
    <lineage>
        <taxon>Eukaryota</taxon>
        <taxon>Viridiplantae</taxon>
        <taxon>Streptophyta</taxon>
        <taxon>Embryophyta</taxon>
        <taxon>Tracheophyta</taxon>
        <taxon>Spermatophyta</taxon>
        <taxon>Magnoliopsida</taxon>
        <taxon>eudicotyledons</taxon>
        <taxon>Gunneridae</taxon>
        <taxon>Pentapetalae</taxon>
        <taxon>rosids</taxon>
        <taxon>fabids</taxon>
        <taxon>Rosales</taxon>
        <taxon>Moraceae</taxon>
        <taxon>Ficeae</taxon>
        <taxon>Ficus</taxon>
    </lineage>
</organism>
<feature type="compositionally biased region" description="Polar residues" evidence="2">
    <location>
        <begin position="97"/>
        <end position="110"/>
    </location>
</feature>
<accession>A0AA88AAW1</accession>
<dbReference type="Gene3D" id="4.10.60.10">
    <property type="entry name" value="Zinc finger, CCHC-type"/>
    <property type="match status" value="1"/>
</dbReference>
<dbReference type="GO" id="GO:0003676">
    <property type="term" value="F:nucleic acid binding"/>
    <property type="evidence" value="ECO:0007669"/>
    <property type="project" value="InterPro"/>
</dbReference>
<keyword evidence="1" id="KW-0862">Zinc</keyword>
<name>A0AA88AAW1_FICCA</name>
<dbReference type="InterPro" id="IPR005162">
    <property type="entry name" value="Retrotrans_gag_dom"/>
</dbReference>
<feature type="compositionally biased region" description="Polar residues" evidence="2">
    <location>
        <begin position="119"/>
        <end position="131"/>
    </location>
</feature>
<evidence type="ECO:0000256" key="2">
    <source>
        <dbReference type="SAM" id="MobiDB-lite"/>
    </source>
</evidence>
<evidence type="ECO:0000256" key="1">
    <source>
        <dbReference type="PROSITE-ProRule" id="PRU00047"/>
    </source>
</evidence>